<evidence type="ECO:0000256" key="1">
    <source>
        <dbReference type="ARBA" id="ARBA00004141"/>
    </source>
</evidence>
<sequence>MNRERWSSRVAFILSTIGSAIGLGNVWRFPFVAYRNGGGAFLIPYFIALFVAGIPLLMMETAIGQKFQGSAAKTFSTISKRWEWLGWFSIFVGTVICSYYAVVLSWAFNYLFFSLNLSWTISGSVNFFFNDFLKVSSTPFDFSFFNLNIFIGLLIVWFITGFVIIKGIKSLGRFNTFLLPLSFFILLVLLLRGITLKGSLQGVEKFFTPDFNKLLSFKVWVEAFSQIFYTLSLGFGILIAYASYRDEKTDIANNARITGFTNSLVEFIAGTTVFSTVGFLAFTSNVPIDSLRLGGPGLAFVTYPEAISKIPGFPNIFGILFFSMLLFLGLTSLVSLIEAVVTGLKDKFNFSRKKSVFIIVGIDLIFGLLYCFGSGILWLDIVDHWILTYGLLIVGFFETVIVAWFFGSDRLRSFINSVSEVNVDKFFEISLKYLVPTILIILLLFSIFSEFKKPYEGYPISARILGGFLIVFLTLFISFIVSNGKRWKDVSNAGKLYLILLLLVSVFYMLFEKYRGVNWGALFFFLTGFFILTGNISHSIWIAIKNERKKSLKDELPPTTF</sequence>
<proteinExistence type="inferred from homology"/>
<dbReference type="CDD" id="cd10334">
    <property type="entry name" value="SLC6sbd_u1"/>
    <property type="match status" value="1"/>
</dbReference>
<feature type="transmembrane region" description="Helical" evidence="7">
    <location>
        <begin position="177"/>
        <end position="195"/>
    </location>
</feature>
<dbReference type="PATRIC" id="fig|1635277.3.peg.765"/>
<dbReference type="EMBL" id="LGGX01000007">
    <property type="protein sequence ID" value="KUK87194.1"/>
    <property type="molecule type" value="Genomic_DNA"/>
</dbReference>
<feature type="transmembrane region" description="Helical" evidence="7">
    <location>
        <begin position="426"/>
        <end position="448"/>
    </location>
</feature>
<feature type="transmembrane region" description="Helical" evidence="7">
    <location>
        <begin position="42"/>
        <end position="63"/>
    </location>
</feature>
<dbReference type="SUPFAM" id="SSF161070">
    <property type="entry name" value="SNF-like"/>
    <property type="match status" value="1"/>
</dbReference>
<dbReference type="NCBIfam" id="NF037979">
    <property type="entry name" value="Na_transp"/>
    <property type="match status" value="1"/>
</dbReference>
<dbReference type="GO" id="GO:0035725">
    <property type="term" value="P:sodium ion transmembrane transport"/>
    <property type="evidence" value="ECO:0007669"/>
    <property type="project" value="TreeGrafter"/>
</dbReference>
<evidence type="ECO:0000256" key="2">
    <source>
        <dbReference type="ARBA" id="ARBA00022448"/>
    </source>
</evidence>
<feature type="transmembrane region" description="Helical" evidence="7">
    <location>
        <begin position="523"/>
        <end position="544"/>
    </location>
</feature>
<keyword evidence="6" id="KW-0769">Symport</keyword>
<organism evidence="8 9">
    <name type="scientific">candidate division TA06 bacterium 34_109</name>
    <dbReference type="NCBI Taxonomy" id="1635277"/>
    <lineage>
        <taxon>Bacteria</taxon>
        <taxon>Bacteria division TA06</taxon>
    </lineage>
</organism>
<keyword evidence="2 6" id="KW-0813">Transport</keyword>
<comment type="subcellular location">
    <subcellularLocation>
        <location evidence="1">Membrane</location>
        <topology evidence="1">Multi-pass membrane protein</topology>
    </subcellularLocation>
</comment>
<evidence type="ECO:0000256" key="4">
    <source>
        <dbReference type="ARBA" id="ARBA00022989"/>
    </source>
</evidence>
<evidence type="ECO:0000313" key="9">
    <source>
        <dbReference type="Proteomes" id="UP000053467"/>
    </source>
</evidence>
<accession>A0A101I2H9</accession>
<feature type="transmembrane region" description="Helical" evidence="7">
    <location>
        <begin position="142"/>
        <end position="165"/>
    </location>
</feature>
<dbReference type="InterPro" id="IPR037272">
    <property type="entry name" value="SNS_sf"/>
</dbReference>
<protein>
    <recommendedName>
        <fullName evidence="6">Transporter</fullName>
    </recommendedName>
</protein>
<evidence type="ECO:0000256" key="6">
    <source>
        <dbReference type="RuleBase" id="RU003732"/>
    </source>
</evidence>
<feature type="transmembrane region" description="Helical" evidence="7">
    <location>
        <begin position="84"/>
        <end position="108"/>
    </location>
</feature>
<feature type="transmembrane region" description="Helical" evidence="7">
    <location>
        <begin position="493"/>
        <end position="511"/>
    </location>
</feature>
<feature type="transmembrane region" description="Helical" evidence="7">
    <location>
        <begin position="385"/>
        <end position="406"/>
    </location>
</feature>
<feature type="transmembrane region" description="Helical" evidence="7">
    <location>
        <begin position="460"/>
        <end position="481"/>
    </location>
</feature>
<dbReference type="AlphaFoldDB" id="A0A101I2H9"/>
<feature type="transmembrane region" description="Helical" evidence="7">
    <location>
        <begin position="223"/>
        <end position="244"/>
    </location>
</feature>
<comment type="similarity">
    <text evidence="6">Belongs to the sodium:neurotransmitter symporter (SNF) (TC 2.A.22) family.</text>
</comment>
<dbReference type="InterPro" id="IPR000175">
    <property type="entry name" value="Na/ntran_symport"/>
</dbReference>
<evidence type="ECO:0000313" key="8">
    <source>
        <dbReference type="EMBL" id="KUK87194.1"/>
    </source>
</evidence>
<feature type="transmembrane region" description="Helical" evidence="7">
    <location>
        <begin position="12"/>
        <end position="30"/>
    </location>
</feature>
<feature type="transmembrane region" description="Helical" evidence="7">
    <location>
        <begin position="264"/>
        <end position="282"/>
    </location>
</feature>
<feature type="transmembrane region" description="Helical" evidence="7">
    <location>
        <begin position="316"/>
        <end position="344"/>
    </location>
</feature>
<gene>
    <name evidence="8" type="ORF">XE03_0990</name>
</gene>
<name>A0A101I2H9_UNCT6</name>
<evidence type="ECO:0000256" key="3">
    <source>
        <dbReference type="ARBA" id="ARBA00022692"/>
    </source>
</evidence>
<evidence type="ECO:0000256" key="5">
    <source>
        <dbReference type="ARBA" id="ARBA00023136"/>
    </source>
</evidence>
<dbReference type="Proteomes" id="UP000053467">
    <property type="component" value="Unassembled WGS sequence"/>
</dbReference>
<comment type="caution">
    <text evidence="8">The sequence shown here is derived from an EMBL/GenBank/DDBJ whole genome shotgun (WGS) entry which is preliminary data.</text>
</comment>
<dbReference type="PROSITE" id="PS50267">
    <property type="entry name" value="NA_NEUROTRAN_SYMP_3"/>
    <property type="match status" value="1"/>
</dbReference>
<dbReference type="PANTHER" id="PTHR11616:SF240">
    <property type="entry name" value="BLOATED TUBULES, ISOFORM B-RELATED"/>
    <property type="match status" value="1"/>
</dbReference>
<dbReference type="PRINTS" id="PR00176">
    <property type="entry name" value="NANEUSMPORT"/>
</dbReference>
<keyword evidence="4 7" id="KW-1133">Transmembrane helix</keyword>
<dbReference type="GO" id="GO:0015293">
    <property type="term" value="F:symporter activity"/>
    <property type="evidence" value="ECO:0007669"/>
    <property type="project" value="UniProtKB-KW"/>
</dbReference>
<keyword evidence="5 7" id="KW-0472">Membrane</keyword>
<reference evidence="9" key="1">
    <citation type="journal article" date="2015" name="MBio">
        <title>Genome-Resolved Metagenomic Analysis Reveals Roles for Candidate Phyla and Other Microbial Community Members in Biogeochemical Transformations in Oil Reservoirs.</title>
        <authorList>
            <person name="Hu P."/>
            <person name="Tom L."/>
            <person name="Singh A."/>
            <person name="Thomas B.C."/>
            <person name="Baker B.J."/>
            <person name="Piceno Y.M."/>
            <person name="Andersen G.L."/>
            <person name="Banfield J.F."/>
        </authorList>
    </citation>
    <scope>NUCLEOTIDE SEQUENCE [LARGE SCALE GENOMIC DNA]</scope>
</reference>
<dbReference type="PANTHER" id="PTHR11616">
    <property type="entry name" value="SODIUM/CHLORIDE DEPENDENT TRANSPORTER"/>
    <property type="match status" value="1"/>
</dbReference>
<evidence type="ECO:0000256" key="7">
    <source>
        <dbReference type="SAM" id="Phobius"/>
    </source>
</evidence>
<dbReference type="GO" id="GO:0005886">
    <property type="term" value="C:plasma membrane"/>
    <property type="evidence" value="ECO:0007669"/>
    <property type="project" value="TreeGrafter"/>
</dbReference>
<keyword evidence="3 6" id="KW-0812">Transmembrane</keyword>
<dbReference type="PROSITE" id="PS00610">
    <property type="entry name" value="NA_NEUROTRAN_SYMP_1"/>
    <property type="match status" value="1"/>
</dbReference>
<dbReference type="Pfam" id="PF00209">
    <property type="entry name" value="SNF"/>
    <property type="match status" value="1"/>
</dbReference>
<feature type="transmembrane region" description="Helical" evidence="7">
    <location>
        <begin position="356"/>
        <end position="379"/>
    </location>
</feature>